<keyword evidence="1" id="KW-0812">Transmembrane</keyword>
<organism evidence="3 4">
    <name type="scientific">Maledivibacter halophilus</name>
    <dbReference type="NCBI Taxonomy" id="36842"/>
    <lineage>
        <taxon>Bacteria</taxon>
        <taxon>Bacillati</taxon>
        <taxon>Bacillota</taxon>
        <taxon>Clostridia</taxon>
        <taxon>Peptostreptococcales</taxon>
        <taxon>Caminicellaceae</taxon>
        <taxon>Maledivibacter</taxon>
    </lineage>
</organism>
<sequence length="155" mass="17433">MNLSLLAGILSFIIGIVYTLQAYLLPDATIGKPMAPKVFPIVLGILLICFGGSLIIQEVKKTGFKLFVEKKTKNDQSLKLILYTCCICIVYALTFNKLGYVLSTILFLEMMLLLFRGKEKWKMNTIISVSFSVLIYITFSKFLGITLPSIPFIYI</sequence>
<accession>A0A1T5JAZ0</accession>
<name>A0A1T5JAZ0_9FIRM</name>
<feature type="transmembrane region" description="Helical" evidence="1">
    <location>
        <begin position="77"/>
        <end position="94"/>
    </location>
</feature>
<reference evidence="3 4" key="1">
    <citation type="submission" date="2017-02" db="EMBL/GenBank/DDBJ databases">
        <authorList>
            <person name="Peterson S.W."/>
        </authorList>
    </citation>
    <scope>NUCLEOTIDE SEQUENCE [LARGE SCALE GENOMIC DNA]</scope>
    <source>
        <strain evidence="3 4">M1</strain>
    </source>
</reference>
<dbReference type="InterPro" id="IPR009936">
    <property type="entry name" value="DUF1468"/>
</dbReference>
<keyword evidence="1" id="KW-1133">Transmembrane helix</keyword>
<evidence type="ECO:0000313" key="4">
    <source>
        <dbReference type="Proteomes" id="UP000190285"/>
    </source>
</evidence>
<dbReference type="OrthoDB" id="5870591at2"/>
<gene>
    <name evidence="3" type="ORF">SAMN02194393_01040</name>
</gene>
<dbReference type="AlphaFoldDB" id="A0A1T5JAZ0"/>
<dbReference type="RefSeq" id="WP_079489877.1">
    <property type="nucleotide sequence ID" value="NZ_FUZT01000002.1"/>
</dbReference>
<evidence type="ECO:0000313" key="3">
    <source>
        <dbReference type="EMBL" id="SKC48403.1"/>
    </source>
</evidence>
<evidence type="ECO:0000259" key="2">
    <source>
        <dbReference type="Pfam" id="PF07331"/>
    </source>
</evidence>
<dbReference type="Proteomes" id="UP000190285">
    <property type="component" value="Unassembled WGS sequence"/>
</dbReference>
<feature type="transmembrane region" description="Helical" evidence="1">
    <location>
        <begin position="100"/>
        <end position="117"/>
    </location>
</feature>
<feature type="transmembrane region" description="Helical" evidence="1">
    <location>
        <begin position="129"/>
        <end position="154"/>
    </location>
</feature>
<evidence type="ECO:0000256" key="1">
    <source>
        <dbReference type="SAM" id="Phobius"/>
    </source>
</evidence>
<protein>
    <submittedName>
        <fullName evidence="3">Putative tricarboxylic transport membrane protein</fullName>
    </submittedName>
</protein>
<proteinExistence type="predicted"/>
<dbReference type="Pfam" id="PF07331">
    <property type="entry name" value="TctB"/>
    <property type="match status" value="1"/>
</dbReference>
<feature type="domain" description="DUF1468" evidence="2">
    <location>
        <begin position="7"/>
        <end position="148"/>
    </location>
</feature>
<dbReference type="EMBL" id="FUZT01000002">
    <property type="protein sequence ID" value="SKC48403.1"/>
    <property type="molecule type" value="Genomic_DNA"/>
</dbReference>
<feature type="transmembrane region" description="Helical" evidence="1">
    <location>
        <begin position="38"/>
        <end position="56"/>
    </location>
</feature>
<keyword evidence="1" id="KW-0472">Membrane</keyword>
<dbReference type="STRING" id="36842.SAMN02194393_01040"/>
<keyword evidence="4" id="KW-1185">Reference proteome</keyword>